<dbReference type="EMBL" id="JAUSVB010000002">
    <property type="protein sequence ID" value="MDQ0372935.1"/>
    <property type="molecule type" value="Genomic_DNA"/>
</dbReference>
<dbReference type="Gene3D" id="3.90.280.10">
    <property type="entry name" value="PEBP-like"/>
    <property type="match status" value="1"/>
</dbReference>
<dbReference type="Pfam" id="PF01161">
    <property type="entry name" value="PBP"/>
    <property type="match status" value="1"/>
</dbReference>
<sequence length="191" mass="19464">MPRTVLDGRRGLAALAVVGVLAGCSADRPADVDPEATTTTDLGLTSPDLDGTGTLPAWASGVYGTTCAGDNRSPTLTWAGAPDGTRSFVVTFTDPAHPSYVHWVVTGIDPSATGLEAADDGMVDGGVVGDSFRGTGSYAGPCVDGNTYVYTLYALDDEVTGTARTTLGDALALMEGHILDQAELPVLRAAS</sequence>
<dbReference type="PROSITE" id="PS51257">
    <property type="entry name" value="PROKAR_LIPOPROTEIN"/>
    <property type="match status" value="1"/>
</dbReference>
<evidence type="ECO:0000313" key="3">
    <source>
        <dbReference type="EMBL" id="MDQ0372935.1"/>
    </source>
</evidence>
<dbReference type="PANTHER" id="PTHR30289:SF1">
    <property type="entry name" value="PEBP (PHOSPHATIDYLETHANOLAMINE-BINDING PROTEIN) FAMILY PROTEIN"/>
    <property type="match status" value="1"/>
</dbReference>
<feature type="region of interest" description="Disordered" evidence="2">
    <location>
        <begin position="27"/>
        <end position="50"/>
    </location>
</feature>
<dbReference type="NCBIfam" id="TIGR00481">
    <property type="entry name" value="YbhB/YbcL family Raf kinase inhibitor-like protein"/>
    <property type="match status" value="1"/>
</dbReference>
<evidence type="ECO:0000256" key="2">
    <source>
        <dbReference type="SAM" id="MobiDB-lite"/>
    </source>
</evidence>
<dbReference type="PANTHER" id="PTHR30289">
    <property type="entry name" value="UNCHARACTERIZED PROTEIN YBCL-RELATED"/>
    <property type="match status" value="1"/>
</dbReference>
<dbReference type="Proteomes" id="UP001239626">
    <property type="component" value="Unassembled WGS sequence"/>
</dbReference>
<keyword evidence="4" id="KW-1185">Reference proteome</keyword>
<dbReference type="RefSeq" id="WP_307490729.1">
    <property type="nucleotide sequence ID" value="NZ_JAUSVB010000002.1"/>
</dbReference>
<protein>
    <submittedName>
        <fullName evidence="3">Raf kinase inhibitor-like YbhB/YbcL family protein</fullName>
    </submittedName>
</protein>
<evidence type="ECO:0000313" key="4">
    <source>
        <dbReference type="Proteomes" id="UP001239626"/>
    </source>
</evidence>
<accession>A0ABU0ECD7</accession>
<proteinExistence type="inferred from homology"/>
<name>A0ABU0ECD7_9CELL</name>
<reference evidence="3 4" key="1">
    <citation type="submission" date="2023-07" db="EMBL/GenBank/DDBJ databases">
        <title>Sorghum-associated microbial communities from plants grown in Nebraska, USA.</title>
        <authorList>
            <person name="Schachtman D."/>
        </authorList>
    </citation>
    <scope>NUCLEOTIDE SEQUENCE [LARGE SCALE GENOMIC DNA]</scope>
    <source>
        <strain evidence="3 4">BE332</strain>
    </source>
</reference>
<comment type="similarity">
    <text evidence="1">Belongs to the UPF0098 family.</text>
</comment>
<comment type="caution">
    <text evidence="3">The sequence shown here is derived from an EMBL/GenBank/DDBJ whole genome shotgun (WGS) entry which is preliminary data.</text>
</comment>
<dbReference type="SUPFAM" id="SSF49777">
    <property type="entry name" value="PEBP-like"/>
    <property type="match status" value="1"/>
</dbReference>
<dbReference type="GO" id="GO:0004860">
    <property type="term" value="F:protein kinase inhibitor activity"/>
    <property type="evidence" value="ECO:0007669"/>
    <property type="project" value="UniProtKB-KW"/>
</dbReference>
<dbReference type="InterPro" id="IPR008914">
    <property type="entry name" value="PEBP"/>
</dbReference>
<gene>
    <name evidence="3" type="ORF">J2X26_001246</name>
</gene>
<keyword evidence="3" id="KW-0649">Protein kinase inhibitor</keyword>
<dbReference type="InterPro" id="IPR005247">
    <property type="entry name" value="YbhB_YbcL/LppC-like"/>
</dbReference>
<organism evidence="3 4">
    <name type="scientific">Cellulomonas humilata</name>
    <dbReference type="NCBI Taxonomy" id="144055"/>
    <lineage>
        <taxon>Bacteria</taxon>
        <taxon>Bacillati</taxon>
        <taxon>Actinomycetota</taxon>
        <taxon>Actinomycetes</taxon>
        <taxon>Micrococcales</taxon>
        <taxon>Cellulomonadaceae</taxon>
        <taxon>Cellulomonas</taxon>
    </lineage>
</organism>
<evidence type="ECO:0000256" key="1">
    <source>
        <dbReference type="ARBA" id="ARBA00007120"/>
    </source>
</evidence>
<dbReference type="InterPro" id="IPR036610">
    <property type="entry name" value="PEBP-like_sf"/>
</dbReference>
<dbReference type="CDD" id="cd00865">
    <property type="entry name" value="PEBP_bact_arch"/>
    <property type="match status" value="1"/>
</dbReference>